<organism evidence="1 2">
    <name type="scientific">Ecytonucleospora hepatopenaei</name>
    <dbReference type="NCBI Taxonomy" id="646526"/>
    <lineage>
        <taxon>Eukaryota</taxon>
        <taxon>Fungi</taxon>
        <taxon>Fungi incertae sedis</taxon>
        <taxon>Microsporidia</taxon>
        <taxon>Enterocytozoonidae</taxon>
        <taxon>Ecytonucleospora</taxon>
    </lineage>
</organism>
<protein>
    <submittedName>
        <fullName evidence="1">Uncharacterized protein</fullName>
    </submittedName>
</protein>
<proteinExistence type="predicted"/>
<sequence>MSCFKCYYNNLLVQKNHTSSNKDNSNNKSTSVDLFEKYCCLKKEFTSIGFSNTESIKLKPEIHVKSQSFNKQHFFDFINSFDLHSQSGILTNFDNTKIYKFMINSQKNMLIDQFILRLTTENSQYPKECHSVLCELFIFMYIYCHNNSLEKLEIRKKIEKYYLSFKHNNKYCIQLTNDSYINQFICLLSYGENLKERALKLNWIYVNCKNYRDFFKQRILCELNSIDACFLADFFRTVFTHNLIENISSDKEIYLLLLAFVKKAYKDNDLINAFNLMLCKIDDFNVRNSICDSFLKLNLKIFNDKTILLRYKILLENTKNINEIREIILKPSTTIYFAIEAIHCIYILTKSSCVFQQKNVCIEVLHLVVDIYSHFKNKPHDILSQTYFKTLEIVLEKISKFKEDVFTIESFVDFNITKWNVFSKIILFGVRSKEQQNQITQRSFLKTTQHIILVQEILIERGYKNIVCLKDIGWNINH</sequence>
<evidence type="ECO:0000313" key="2">
    <source>
        <dbReference type="Proteomes" id="UP000192758"/>
    </source>
</evidence>
<dbReference type="VEuPathDB" id="MicrosporidiaDB:EHP00_152"/>
<dbReference type="EMBL" id="MNPJ01000016">
    <property type="protein sequence ID" value="OQS54797.1"/>
    <property type="molecule type" value="Genomic_DNA"/>
</dbReference>
<dbReference type="AlphaFoldDB" id="A0A1W0E6A3"/>
<evidence type="ECO:0000313" key="1">
    <source>
        <dbReference type="EMBL" id="OQS54797.1"/>
    </source>
</evidence>
<comment type="caution">
    <text evidence="1">The sequence shown here is derived from an EMBL/GenBank/DDBJ whole genome shotgun (WGS) entry which is preliminary data.</text>
</comment>
<name>A0A1W0E6A3_9MICR</name>
<reference evidence="1 2" key="1">
    <citation type="journal article" date="2017" name="Environ. Microbiol.">
        <title>Decay of the glycolytic pathway and adaptation to intranuclear parasitism within Enterocytozoonidae microsporidia.</title>
        <authorList>
            <person name="Wiredu Boakye D."/>
            <person name="Jaroenlak P."/>
            <person name="Prachumwat A."/>
            <person name="Williams T.A."/>
            <person name="Bateman K.S."/>
            <person name="Itsathitphaisarn O."/>
            <person name="Sritunyalucksana K."/>
            <person name="Paszkiewicz K.H."/>
            <person name="Moore K.A."/>
            <person name="Stentiford G.D."/>
            <person name="Williams B.A."/>
        </authorList>
    </citation>
    <scope>NUCLEOTIDE SEQUENCE [LARGE SCALE GENOMIC DNA]</scope>
    <source>
        <strain evidence="1 2">TH1</strain>
    </source>
</reference>
<gene>
    <name evidence="1" type="ORF">EHP00_152</name>
</gene>
<dbReference type="Proteomes" id="UP000192758">
    <property type="component" value="Unassembled WGS sequence"/>
</dbReference>
<keyword evidence="2" id="KW-1185">Reference proteome</keyword>
<accession>A0A1W0E6A3</accession>